<keyword evidence="4 6" id="KW-0732">Signal</keyword>
<evidence type="ECO:0000313" key="8">
    <source>
        <dbReference type="EMBL" id="OIZ95645.1"/>
    </source>
</evidence>
<comment type="caution">
    <text evidence="8">The sequence shown here is derived from an EMBL/GenBank/DDBJ whole genome shotgun (WGS) entry which is preliminary data.</text>
</comment>
<reference evidence="8 9" key="1">
    <citation type="submission" date="2016-03" db="EMBL/GenBank/DDBJ databases">
        <title>Comparative genomics of Rickettsiella.</title>
        <authorList>
            <person name="Chandler C."/>
            <person name="Wang Y."/>
        </authorList>
    </citation>
    <scope>NUCLEOTIDE SEQUENCE [LARGE SCALE GENOMIC DNA]</scope>
    <source>
        <strain evidence="8 9">RCFS May 2013</strain>
    </source>
</reference>
<dbReference type="EMBL" id="LUKY01000030">
    <property type="protein sequence ID" value="OIZ95645.1"/>
    <property type="molecule type" value="Genomic_DNA"/>
</dbReference>
<keyword evidence="6" id="KW-0472">Membrane</keyword>
<evidence type="ECO:0000256" key="3">
    <source>
        <dbReference type="ARBA" id="ARBA00022723"/>
    </source>
</evidence>
<feature type="transmembrane region" description="Helical" evidence="6">
    <location>
        <begin position="108"/>
        <end position="133"/>
    </location>
</feature>
<keyword evidence="6" id="KW-0812">Transmembrane</keyword>
<proteinExistence type="inferred from homology"/>
<dbReference type="GO" id="GO:0046872">
    <property type="term" value="F:metal ion binding"/>
    <property type="evidence" value="ECO:0007669"/>
    <property type="project" value="UniProtKB-KW"/>
</dbReference>
<dbReference type="InterPro" id="IPR005616">
    <property type="entry name" value="CcmH/CycL/Ccl2/NrfF_N"/>
</dbReference>
<dbReference type="RefSeq" id="WP_071662116.1">
    <property type="nucleotide sequence ID" value="NZ_LUKY01000030.1"/>
</dbReference>
<keyword evidence="6" id="KW-1133">Transmembrane helix</keyword>
<gene>
    <name evidence="8" type="ORF">A1D18_01800</name>
</gene>
<accession>A0A1J8PKL0</accession>
<keyword evidence="3 6" id="KW-0479">Metal-binding</keyword>
<evidence type="ECO:0000256" key="1">
    <source>
        <dbReference type="ARBA" id="ARBA00010342"/>
    </source>
</evidence>
<dbReference type="InterPro" id="IPR051263">
    <property type="entry name" value="C-type_cytochrome_biogenesis"/>
</dbReference>
<evidence type="ECO:0000256" key="6">
    <source>
        <dbReference type="RuleBase" id="RU364112"/>
    </source>
</evidence>
<dbReference type="Pfam" id="PF03918">
    <property type="entry name" value="CcmH"/>
    <property type="match status" value="1"/>
</dbReference>
<evidence type="ECO:0000259" key="7">
    <source>
        <dbReference type="Pfam" id="PF03918"/>
    </source>
</evidence>
<dbReference type="GO" id="GO:0017004">
    <property type="term" value="P:cytochrome complex assembly"/>
    <property type="evidence" value="ECO:0007669"/>
    <property type="project" value="UniProtKB-ARBA"/>
</dbReference>
<dbReference type="GO" id="GO:0005886">
    <property type="term" value="C:plasma membrane"/>
    <property type="evidence" value="ECO:0007669"/>
    <property type="project" value="TreeGrafter"/>
</dbReference>
<evidence type="ECO:0000256" key="5">
    <source>
        <dbReference type="ARBA" id="ARBA00023004"/>
    </source>
</evidence>
<comment type="function">
    <text evidence="6">Possible subunit of a heme lyase.</text>
</comment>
<dbReference type="AlphaFoldDB" id="A0A1J8PKL0"/>
<evidence type="ECO:0000256" key="2">
    <source>
        <dbReference type="ARBA" id="ARBA00022617"/>
    </source>
</evidence>
<sequence>MQGVKKFLKKNSLRKLFWLAIFFSPLAFSELSEMYVFDSSEKKIQFEEITHEIRCLVCQNQNLADSNAPLANDLRLVIYRRIKQGESVDQVKNYLVSRYGEFISFKPAFSRITFCLWLSPFILLLVILLILLLKIKKFDTRISSS</sequence>
<keyword evidence="2 6" id="KW-0349">Heme</keyword>
<dbReference type="PANTHER" id="PTHR47870:SF4">
    <property type="entry name" value="CYTOCHROME C-TYPE BIOGENESIS PROTEIN CYCH"/>
    <property type="match status" value="1"/>
</dbReference>
<dbReference type="STRING" id="1225476.A1D18_01800"/>
<feature type="domain" description="CcmH/CycL/Ccl2/NrfF N-terminal" evidence="7">
    <location>
        <begin position="20"/>
        <end position="138"/>
    </location>
</feature>
<evidence type="ECO:0000256" key="4">
    <source>
        <dbReference type="ARBA" id="ARBA00022729"/>
    </source>
</evidence>
<dbReference type="PANTHER" id="PTHR47870">
    <property type="entry name" value="CYTOCHROME C-TYPE BIOGENESIS PROTEIN CCMH"/>
    <property type="match status" value="1"/>
</dbReference>
<keyword evidence="5 6" id="KW-0408">Iron</keyword>
<organism evidence="8 9">
    <name type="scientific">Candidatus Rickettsiella isopodorum</name>
    <dbReference type="NCBI Taxonomy" id="1225476"/>
    <lineage>
        <taxon>Bacteria</taxon>
        <taxon>Pseudomonadati</taxon>
        <taxon>Pseudomonadota</taxon>
        <taxon>Gammaproteobacteria</taxon>
        <taxon>Legionellales</taxon>
        <taxon>Coxiellaceae</taxon>
        <taxon>Rickettsiella</taxon>
    </lineage>
</organism>
<dbReference type="OrthoDB" id="9804975at2"/>
<keyword evidence="9" id="KW-1185">Reference proteome</keyword>
<comment type="similarity">
    <text evidence="1 6">Belongs to the CcmH/CycL/Ccl2/NrfF family.</text>
</comment>
<dbReference type="InterPro" id="IPR038297">
    <property type="entry name" value="CcmH/CycL/NrfF/Ccl2_sf"/>
</dbReference>
<name>A0A1J8PKL0_9COXI</name>
<dbReference type="Gene3D" id="1.10.8.640">
    <property type="entry name" value="Cytochrome C biogenesis protein"/>
    <property type="match status" value="1"/>
</dbReference>
<dbReference type="Proteomes" id="UP000183924">
    <property type="component" value="Unassembled WGS sequence"/>
</dbReference>
<dbReference type="CDD" id="cd16378">
    <property type="entry name" value="CcmH_N"/>
    <property type="match status" value="1"/>
</dbReference>
<evidence type="ECO:0000313" key="9">
    <source>
        <dbReference type="Proteomes" id="UP000183924"/>
    </source>
</evidence>
<protein>
    <recommendedName>
        <fullName evidence="6">Cytochrome c-type biogenesis protein</fullName>
    </recommendedName>
</protein>
<dbReference type="FunFam" id="1.10.8.640:FF:000001">
    <property type="entry name" value="Cytochrome c-type biogenesis protein"/>
    <property type="match status" value="1"/>
</dbReference>